<evidence type="ECO:0000256" key="5">
    <source>
        <dbReference type="ARBA" id="ARBA00022737"/>
    </source>
</evidence>
<dbReference type="SMART" id="SM00185">
    <property type="entry name" value="ARM"/>
    <property type="match status" value="3"/>
</dbReference>
<dbReference type="AlphaFoldDB" id="A0A834ZAF6"/>
<dbReference type="InterPro" id="IPR045210">
    <property type="entry name" value="RING-Ubox_PUB"/>
</dbReference>
<keyword evidence="6" id="KW-0833">Ubl conjugation pathway</keyword>
<dbReference type="OMA" id="KEGTTCG"/>
<dbReference type="PANTHER" id="PTHR23315">
    <property type="entry name" value="U BOX DOMAIN-CONTAINING"/>
    <property type="match status" value="1"/>
</dbReference>
<dbReference type="Pfam" id="PF25368">
    <property type="entry name" value="PUB10_N"/>
    <property type="match status" value="1"/>
</dbReference>
<feature type="domain" description="U-box" evidence="8">
    <location>
        <begin position="275"/>
        <end position="349"/>
    </location>
</feature>
<sequence>MIKKSEQSDRRILTCPAVHPCEGISPATLLHSLITLSRNICSHQSINFATQKRNVREMIRQVGILLIFLEELRDRQSVVPESIVLCFSELHLTFQKIQYLLQDCTREGSRLWILIKSEFISTQFRVLIRTVATALDVLPMRSINVSTEVRELVELVAKQAQKAKFEVDPDDERAVKDVLFNLDRFEKRIVPDPTDLRRILNHLKIQSWNDCNKEIKFFDDEIGLERLNREEKEGVLLSSLMGFMTYCRVVLFDVVEGRNSGQLDGRSNGVVTSWLNPEDFQCPISLELMTDPVTVATGQTYDRSSILKWLKAGNSICPKTGEKLKNTDLVPNSTLRKLIRQFCSDNGAPLVELGSRNRDITQTILAGSPAAAEAMKMLAGFLAGKLAAGTDEEKNKAAYEIRLLGKPSIFNRSCLVEAGIIPLLLNLLSSTDLSIQENCTAALLNLSKHSKSKTVIIENGGLRLILDVLRKGLRMEARQIAAATLFYLSSVEEYRKLIGETPEAIPALVELIRDGTPRGKKNSVVAIFGLLLFPGNHQRVLAAGAVPLLVDLLNSSDRVDLINDSLAVLSTLAEKPDGTVAILHTSALPLIVGNLQSSTSQARKEFCVSLLLSLCINCGAEVVPVLEKNPSLIASLYSLLTEGSSRSSKKAGSLIKILHEFHNRRSSDLITPALPQEQFVHAW</sequence>
<evidence type="ECO:0000259" key="8">
    <source>
        <dbReference type="PROSITE" id="PS51698"/>
    </source>
</evidence>
<keyword evidence="5" id="KW-0677">Repeat</keyword>
<feature type="repeat" description="ARM" evidence="7">
    <location>
        <begin position="419"/>
        <end position="461"/>
    </location>
</feature>
<proteinExistence type="predicted"/>
<dbReference type="GO" id="GO:0061630">
    <property type="term" value="F:ubiquitin protein ligase activity"/>
    <property type="evidence" value="ECO:0007669"/>
    <property type="project" value="UniProtKB-EC"/>
</dbReference>
<dbReference type="SMART" id="SM00504">
    <property type="entry name" value="Ubox"/>
    <property type="match status" value="1"/>
</dbReference>
<dbReference type="SUPFAM" id="SSF48371">
    <property type="entry name" value="ARM repeat"/>
    <property type="match status" value="1"/>
</dbReference>
<keyword evidence="10" id="KW-1185">Reference proteome</keyword>
<dbReference type="PROSITE" id="PS51698">
    <property type="entry name" value="U_BOX"/>
    <property type="match status" value="1"/>
</dbReference>
<dbReference type="CDD" id="cd16664">
    <property type="entry name" value="RING-Ubox_PUB"/>
    <property type="match status" value="1"/>
</dbReference>
<dbReference type="FunFam" id="3.30.40.10:FF:000442">
    <property type="entry name" value="RING-type E3 ubiquitin transferase"/>
    <property type="match status" value="1"/>
</dbReference>
<dbReference type="Pfam" id="PF04564">
    <property type="entry name" value="U-box"/>
    <property type="match status" value="1"/>
</dbReference>
<organism evidence="9 10">
    <name type="scientific">Tetracentron sinense</name>
    <name type="common">Spur-leaf</name>
    <dbReference type="NCBI Taxonomy" id="13715"/>
    <lineage>
        <taxon>Eukaryota</taxon>
        <taxon>Viridiplantae</taxon>
        <taxon>Streptophyta</taxon>
        <taxon>Embryophyta</taxon>
        <taxon>Tracheophyta</taxon>
        <taxon>Spermatophyta</taxon>
        <taxon>Magnoliopsida</taxon>
        <taxon>Trochodendrales</taxon>
        <taxon>Trochodendraceae</taxon>
        <taxon>Tetracentron</taxon>
    </lineage>
</organism>
<dbReference type="Pfam" id="PF25598">
    <property type="entry name" value="ARM_PUB"/>
    <property type="match status" value="1"/>
</dbReference>
<comment type="catalytic activity">
    <reaction evidence="1">
        <text>S-ubiquitinyl-[E2 ubiquitin-conjugating enzyme]-L-cysteine + [acceptor protein]-L-lysine = [E2 ubiquitin-conjugating enzyme]-L-cysteine + N(6)-ubiquitinyl-[acceptor protein]-L-lysine.</text>
        <dbReference type="EC" id="2.3.2.27"/>
    </reaction>
</comment>
<dbReference type="Proteomes" id="UP000655225">
    <property type="component" value="Unassembled WGS sequence"/>
</dbReference>
<protein>
    <recommendedName>
        <fullName evidence="3">RING-type E3 ubiquitin transferase</fullName>
        <ecNumber evidence="3">2.3.2.27</ecNumber>
    </recommendedName>
</protein>
<evidence type="ECO:0000256" key="3">
    <source>
        <dbReference type="ARBA" id="ARBA00012483"/>
    </source>
</evidence>
<evidence type="ECO:0000313" key="9">
    <source>
        <dbReference type="EMBL" id="KAF8399277.1"/>
    </source>
</evidence>
<feature type="repeat" description="ARM" evidence="7">
    <location>
        <begin position="544"/>
        <end position="587"/>
    </location>
</feature>
<gene>
    <name evidence="9" type="ORF">HHK36_015142</name>
</gene>
<evidence type="ECO:0000256" key="1">
    <source>
        <dbReference type="ARBA" id="ARBA00000900"/>
    </source>
</evidence>
<comment type="caution">
    <text evidence="9">The sequence shown here is derived from an EMBL/GenBank/DDBJ whole genome shotgun (WGS) entry which is preliminary data.</text>
</comment>
<comment type="pathway">
    <text evidence="2">Protein modification; protein ubiquitination.</text>
</comment>
<dbReference type="EC" id="2.3.2.27" evidence="3"/>
<dbReference type="InterPro" id="IPR058678">
    <property type="entry name" value="ARM_PUB"/>
</dbReference>
<accession>A0A834ZAF6</accession>
<dbReference type="FunFam" id="1.25.10.10:FF:000485">
    <property type="entry name" value="RING-type E3 ubiquitin transferase"/>
    <property type="match status" value="1"/>
</dbReference>
<dbReference type="PANTHER" id="PTHR23315:SF307">
    <property type="entry name" value="U-BOX DOMAIN-CONTAINING PROTEIN 19"/>
    <property type="match status" value="1"/>
</dbReference>
<dbReference type="GO" id="GO:0016567">
    <property type="term" value="P:protein ubiquitination"/>
    <property type="evidence" value="ECO:0007669"/>
    <property type="project" value="UniProtKB-UniPathway"/>
</dbReference>
<keyword evidence="4" id="KW-0808">Transferase</keyword>
<dbReference type="GO" id="GO:0010029">
    <property type="term" value="P:regulation of seed germination"/>
    <property type="evidence" value="ECO:0007669"/>
    <property type="project" value="UniProtKB-ARBA"/>
</dbReference>
<evidence type="ECO:0000256" key="7">
    <source>
        <dbReference type="PROSITE-ProRule" id="PRU00259"/>
    </source>
</evidence>
<dbReference type="OrthoDB" id="10064100at2759"/>
<dbReference type="UniPathway" id="UPA00143"/>
<dbReference type="InterPro" id="IPR057623">
    <property type="entry name" value="PUB12-19-like_N"/>
</dbReference>
<dbReference type="InterPro" id="IPR013083">
    <property type="entry name" value="Znf_RING/FYVE/PHD"/>
</dbReference>
<reference evidence="9 10" key="1">
    <citation type="submission" date="2020-04" db="EMBL/GenBank/DDBJ databases">
        <title>Plant Genome Project.</title>
        <authorList>
            <person name="Zhang R.-G."/>
        </authorList>
    </citation>
    <scope>NUCLEOTIDE SEQUENCE [LARGE SCALE GENOMIC DNA]</scope>
    <source>
        <strain evidence="9">YNK0</strain>
        <tissue evidence="9">Leaf</tissue>
    </source>
</reference>
<dbReference type="SUPFAM" id="SSF57850">
    <property type="entry name" value="RING/U-box"/>
    <property type="match status" value="1"/>
</dbReference>
<dbReference type="InterPro" id="IPR000225">
    <property type="entry name" value="Armadillo"/>
</dbReference>
<evidence type="ECO:0000256" key="6">
    <source>
        <dbReference type="ARBA" id="ARBA00022786"/>
    </source>
</evidence>
<name>A0A834ZAF6_TETSI</name>
<dbReference type="EMBL" id="JABCRI010000010">
    <property type="protein sequence ID" value="KAF8399277.1"/>
    <property type="molecule type" value="Genomic_DNA"/>
</dbReference>
<dbReference type="InterPro" id="IPR011989">
    <property type="entry name" value="ARM-like"/>
</dbReference>
<evidence type="ECO:0000256" key="4">
    <source>
        <dbReference type="ARBA" id="ARBA00022679"/>
    </source>
</evidence>
<evidence type="ECO:0000256" key="2">
    <source>
        <dbReference type="ARBA" id="ARBA00004906"/>
    </source>
</evidence>
<dbReference type="InterPro" id="IPR016024">
    <property type="entry name" value="ARM-type_fold"/>
</dbReference>
<dbReference type="Gene3D" id="3.30.40.10">
    <property type="entry name" value="Zinc/RING finger domain, C3HC4 (zinc finger)"/>
    <property type="match status" value="1"/>
</dbReference>
<dbReference type="PROSITE" id="PS50176">
    <property type="entry name" value="ARM_REPEAT"/>
    <property type="match status" value="2"/>
</dbReference>
<dbReference type="Gene3D" id="1.25.10.10">
    <property type="entry name" value="Leucine-rich Repeat Variant"/>
    <property type="match status" value="2"/>
</dbReference>
<dbReference type="InterPro" id="IPR003613">
    <property type="entry name" value="Ubox_domain"/>
</dbReference>
<evidence type="ECO:0000313" key="10">
    <source>
        <dbReference type="Proteomes" id="UP000655225"/>
    </source>
</evidence>